<reference evidence="4" key="2">
    <citation type="journal article" date="2021" name="PeerJ">
        <title>Extensive microbial diversity within the chicken gut microbiome revealed by metagenomics and culture.</title>
        <authorList>
            <person name="Gilroy R."/>
            <person name="Ravi A."/>
            <person name="Getino M."/>
            <person name="Pursley I."/>
            <person name="Horton D.L."/>
            <person name="Alikhan N.F."/>
            <person name="Baker D."/>
            <person name="Gharbi K."/>
            <person name="Hall N."/>
            <person name="Watson M."/>
            <person name="Adriaenssens E.M."/>
            <person name="Foster-Nyarko E."/>
            <person name="Jarju S."/>
            <person name="Secka A."/>
            <person name="Antonio M."/>
            <person name="Oren A."/>
            <person name="Chaudhuri R.R."/>
            <person name="La Ragione R."/>
            <person name="Hildebrand F."/>
            <person name="Pallen M.J."/>
        </authorList>
    </citation>
    <scope>NUCLEOTIDE SEQUENCE</scope>
    <source>
        <strain evidence="4">B3-1481</strain>
    </source>
</reference>
<dbReference type="InterPro" id="IPR027385">
    <property type="entry name" value="Beta-barrel_OMP"/>
</dbReference>
<feature type="domain" description="Outer membrane protein beta-barrel" evidence="3">
    <location>
        <begin position="8"/>
        <end position="174"/>
    </location>
</feature>
<reference evidence="4" key="1">
    <citation type="submission" date="2020-10" db="EMBL/GenBank/DDBJ databases">
        <authorList>
            <person name="Gilroy R."/>
        </authorList>
    </citation>
    <scope>NUCLEOTIDE SEQUENCE</scope>
    <source>
        <strain evidence="4">B3-1481</strain>
    </source>
</reference>
<accession>A0A9D9IWT8</accession>
<dbReference type="Proteomes" id="UP000823769">
    <property type="component" value="Unassembled WGS sequence"/>
</dbReference>
<organism evidence="4 5">
    <name type="scientific">Candidatus Cryptobacteroides avistercoris</name>
    <dbReference type="NCBI Taxonomy" id="2840758"/>
    <lineage>
        <taxon>Bacteria</taxon>
        <taxon>Pseudomonadati</taxon>
        <taxon>Bacteroidota</taxon>
        <taxon>Bacteroidia</taxon>
        <taxon>Bacteroidales</taxon>
        <taxon>Candidatus Cryptobacteroides</taxon>
    </lineage>
</organism>
<sequence length="191" mass="20618">MKKSYIIATLLAALCTFSAAAQDEFRRIEFEPSVGIAIPGYGGGEGFKAGVAPSLALELRYNLNSLPMSMGLEAAWTSAAVTRSAIDAGQATSNCNSAALSLTADYYLRRGGRTAFFFGAGVGIADRYRLQTDTDYAYNLLKHAAGCVFTPRIGVEFWNHLRLTLDARIAGRDYSTVEFRIGYAFGGGKRQ</sequence>
<proteinExistence type="predicted"/>
<name>A0A9D9IWT8_9BACT</name>
<feature type="signal peptide" evidence="2">
    <location>
        <begin position="1"/>
        <end position="21"/>
    </location>
</feature>
<keyword evidence="1 2" id="KW-0732">Signal</keyword>
<dbReference type="InterPro" id="IPR011250">
    <property type="entry name" value="OMP/PagP_B-barrel"/>
</dbReference>
<evidence type="ECO:0000256" key="1">
    <source>
        <dbReference type="ARBA" id="ARBA00022729"/>
    </source>
</evidence>
<evidence type="ECO:0000313" key="4">
    <source>
        <dbReference type="EMBL" id="MBO8479736.1"/>
    </source>
</evidence>
<evidence type="ECO:0000256" key="2">
    <source>
        <dbReference type="SAM" id="SignalP"/>
    </source>
</evidence>
<dbReference type="EMBL" id="JADILW010000019">
    <property type="protein sequence ID" value="MBO8479736.1"/>
    <property type="molecule type" value="Genomic_DNA"/>
</dbReference>
<evidence type="ECO:0000259" key="3">
    <source>
        <dbReference type="Pfam" id="PF13505"/>
    </source>
</evidence>
<dbReference type="SUPFAM" id="SSF56925">
    <property type="entry name" value="OMPA-like"/>
    <property type="match status" value="1"/>
</dbReference>
<evidence type="ECO:0000313" key="5">
    <source>
        <dbReference type="Proteomes" id="UP000823769"/>
    </source>
</evidence>
<dbReference type="AlphaFoldDB" id="A0A9D9IWT8"/>
<dbReference type="Pfam" id="PF13505">
    <property type="entry name" value="OMP_b-brl"/>
    <property type="match status" value="1"/>
</dbReference>
<feature type="chain" id="PRO_5038680880" evidence="2">
    <location>
        <begin position="22"/>
        <end position="191"/>
    </location>
</feature>
<gene>
    <name evidence="4" type="ORF">IAB76_01290</name>
</gene>
<comment type="caution">
    <text evidence="4">The sequence shown here is derived from an EMBL/GenBank/DDBJ whole genome shotgun (WGS) entry which is preliminary data.</text>
</comment>
<protein>
    <submittedName>
        <fullName evidence="4">Outer membrane beta-barrel protein</fullName>
    </submittedName>
</protein>